<dbReference type="InterPro" id="IPR011006">
    <property type="entry name" value="CheY-like_superfamily"/>
</dbReference>
<keyword evidence="1" id="KW-0090">Biological rhythms</keyword>
<proteinExistence type="predicted"/>
<evidence type="ECO:0000313" key="6">
    <source>
        <dbReference type="Proteomes" id="UP000010480"/>
    </source>
</evidence>
<dbReference type="Gene3D" id="3.40.50.2300">
    <property type="match status" value="1"/>
</dbReference>
<evidence type="ECO:0000259" key="4">
    <source>
        <dbReference type="PROSITE" id="PS51431"/>
    </source>
</evidence>
<accession>K9Z891</accession>
<feature type="domain" description="KaiA N-terminal" evidence="3">
    <location>
        <begin position="7"/>
        <end position="190"/>
    </location>
</feature>
<dbReference type="Proteomes" id="UP000010480">
    <property type="component" value="Chromosome"/>
</dbReference>
<protein>
    <recommendedName>
        <fullName evidence="2">Circadian clock oscillator protein KaiA</fullName>
    </recommendedName>
</protein>
<dbReference type="eggNOG" id="ENOG502Z8HQ">
    <property type="taxonomic scope" value="Bacteria"/>
</dbReference>
<dbReference type="STRING" id="755178.Cyan10605_3319"/>
<organism evidence="5 6">
    <name type="scientific">Cyanobacterium aponinum (strain PCC 10605)</name>
    <dbReference type="NCBI Taxonomy" id="755178"/>
    <lineage>
        <taxon>Bacteria</taxon>
        <taxon>Bacillati</taxon>
        <taxon>Cyanobacteriota</taxon>
        <taxon>Cyanophyceae</taxon>
        <taxon>Oscillatoriophycideae</taxon>
        <taxon>Chroococcales</taxon>
        <taxon>Geminocystaceae</taxon>
        <taxon>Cyanobacterium</taxon>
    </lineage>
</organism>
<dbReference type="PROSITE" id="PS51430">
    <property type="entry name" value="KAIA_N"/>
    <property type="match status" value="1"/>
</dbReference>
<dbReference type="Gene3D" id="1.10.1240.30">
    <property type="entry name" value="KaiA/RbsU domain"/>
    <property type="match status" value="1"/>
</dbReference>
<sequence length="320" mass="37170">MISENPLSSRLSICIFAPETKIVHSLTELLSGDRYDLHILNSASELGGFVVNNKENLDCLIILKNDLSIPIINEFYEQGLILPVIILEPDNLETPSLIEHNSNPIPLELTTDTPIGNHTFHTAEVKLTLNRLNHINHYIDKAITQFLHLAPSCSITENPGNQNTHKKIEEKQNFLLLQQRRLAEKLKERLGYLGVYYKRNPSYFYRHLSQTEKEEFITQMSEQYRQIILDYFNQENEVNQAIDQFVNQAFFADLSVSQILEIHMELMDEFAQQLKLEGRNEDILLDYRLALIDIIAHLCEMYRRSIPKEDLPFDVLFTVD</sequence>
<dbReference type="GO" id="GO:0007623">
    <property type="term" value="P:circadian rhythm"/>
    <property type="evidence" value="ECO:0007669"/>
    <property type="project" value="InterPro"/>
</dbReference>
<evidence type="ECO:0000256" key="1">
    <source>
        <dbReference type="ARBA" id="ARBA00023108"/>
    </source>
</evidence>
<dbReference type="HOGENOM" id="CLU_911234_0_0_3"/>
<dbReference type="InterPro" id="IPR017944">
    <property type="entry name" value="KaiA/RbsU_helical_domain_sf"/>
</dbReference>
<dbReference type="InterPro" id="IPR011648">
    <property type="entry name" value="Circadian_clock_KaiA"/>
</dbReference>
<feature type="domain" description="KaiA C-terminal" evidence="4">
    <location>
        <begin position="200"/>
        <end position="308"/>
    </location>
</feature>
<dbReference type="SMART" id="SM01247">
    <property type="entry name" value="KaiA"/>
    <property type="match status" value="1"/>
</dbReference>
<reference evidence="6" key="1">
    <citation type="journal article" date="2013" name="Proc. Natl. Acad. Sci. U.S.A.">
        <title>Improving the coverage of the cyanobacterial phylum using diversity-driven genome sequencing.</title>
        <authorList>
            <person name="Shih P.M."/>
            <person name="Wu D."/>
            <person name="Latifi A."/>
            <person name="Axen S.D."/>
            <person name="Fewer D.P."/>
            <person name="Talla E."/>
            <person name="Calteau A."/>
            <person name="Cai F."/>
            <person name="Tandeau de Marsac N."/>
            <person name="Rippka R."/>
            <person name="Herdman M."/>
            <person name="Sivonen K."/>
            <person name="Coursin T."/>
            <person name="Laurent T."/>
            <person name="Goodwin L."/>
            <person name="Nolan M."/>
            <person name="Davenport K.W."/>
            <person name="Han C.S."/>
            <person name="Rubin E.M."/>
            <person name="Eisen J.A."/>
            <person name="Woyke T."/>
            <person name="Gugger M."/>
            <person name="Kerfeld C.A."/>
        </authorList>
    </citation>
    <scope>NUCLEOTIDE SEQUENCE [LARGE SCALE GENOMIC DNA]</scope>
    <source>
        <strain evidence="6">PCC 10605</strain>
    </source>
</reference>
<dbReference type="SUPFAM" id="SSF101215">
    <property type="entry name" value="KaiA/RbsU domain"/>
    <property type="match status" value="1"/>
</dbReference>
<dbReference type="KEGG" id="can:Cyan10605_3319"/>
<dbReference type="InterPro" id="IPR020856">
    <property type="entry name" value="Circadian_clock_protein_KaiA_C"/>
</dbReference>
<dbReference type="EMBL" id="CP003947">
    <property type="protein sequence ID" value="AFZ55364.1"/>
    <property type="molecule type" value="Genomic_DNA"/>
</dbReference>
<keyword evidence="6" id="KW-1185">Reference proteome</keyword>
<dbReference type="Pfam" id="PF07688">
    <property type="entry name" value="KaiA"/>
    <property type="match status" value="1"/>
</dbReference>
<evidence type="ECO:0000313" key="5">
    <source>
        <dbReference type="EMBL" id="AFZ55364.1"/>
    </source>
</evidence>
<dbReference type="PATRIC" id="fig|755178.3.peg.3533"/>
<dbReference type="AlphaFoldDB" id="K9Z891"/>
<dbReference type="InterPro" id="IPR020844">
    <property type="entry name" value="Circadian_clock_KaiA_N"/>
</dbReference>
<evidence type="ECO:0000256" key="2">
    <source>
        <dbReference type="ARBA" id="ARBA00034852"/>
    </source>
</evidence>
<dbReference type="Pfam" id="PF21714">
    <property type="entry name" value="KaiA_N"/>
    <property type="match status" value="1"/>
</dbReference>
<dbReference type="PROSITE" id="PS51431">
    <property type="entry name" value="KAIA_C"/>
    <property type="match status" value="1"/>
</dbReference>
<name>K9Z891_CYAAP</name>
<gene>
    <name evidence="5" type="ordered locus">Cyan10605_3319</name>
</gene>
<dbReference type="SUPFAM" id="SSF52172">
    <property type="entry name" value="CheY-like"/>
    <property type="match status" value="1"/>
</dbReference>
<evidence type="ECO:0000259" key="3">
    <source>
        <dbReference type="PROSITE" id="PS51430"/>
    </source>
</evidence>